<dbReference type="PROSITE" id="PS00107">
    <property type="entry name" value="PROTEIN_KINASE_ATP"/>
    <property type="match status" value="1"/>
</dbReference>
<dbReference type="GO" id="GO:0004694">
    <property type="term" value="F:eukaryotic translation initiation factor 2alpha kinase activity"/>
    <property type="evidence" value="ECO:0007669"/>
    <property type="project" value="TreeGrafter"/>
</dbReference>
<feature type="signal peptide" evidence="11">
    <location>
        <begin position="1"/>
        <end position="21"/>
    </location>
</feature>
<evidence type="ECO:0000256" key="4">
    <source>
        <dbReference type="ARBA" id="ARBA00022679"/>
    </source>
</evidence>
<evidence type="ECO:0000256" key="1">
    <source>
        <dbReference type="ARBA" id="ARBA00012513"/>
    </source>
</evidence>
<evidence type="ECO:0000256" key="3">
    <source>
        <dbReference type="ARBA" id="ARBA00022553"/>
    </source>
</evidence>
<evidence type="ECO:0000256" key="7">
    <source>
        <dbReference type="ARBA" id="ARBA00022840"/>
    </source>
</evidence>
<evidence type="ECO:0000256" key="6">
    <source>
        <dbReference type="ARBA" id="ARBA00022777"/>
    </source>
</evidence>
<dbReference type="Gene3D" id="1.10.510.10">
    <property type="entry name" value="Transferase(Phosphotransferase) domain 1"/>
    <property type="match status" value="1"/>
</dbReference>
<reference evidence="13" key="1">
    <citation type="submission" date="2018-10" db="EMBL/GenBank/DDBJ databases">
        <title>Transcriptome assembly of Aceria tosichella (Wheat curl mite) Type 2.</title>
        <authorList>
            <person name="Scully E.D."/>
            <person name="Geib S.M."/>
            <person name="Palmer N.A."/>
            <person name="Gupta A.K."/>
            <person name="Sarath G."/>
            <person name="Tatineni S."/>
        </authorList>
    </citation>
    <scope>NUCLEOTIDE SEQUENCE</scope>
    <source>
        <strain evidence="13">LincolnNE</strain>
    </source>
</reference>
<gene>
    <name evidence="13" type="primary">Eif2ak3</name>
    <name evidence="13" type="ORF">g.8546</name>
</gene>
<dbReference type="InterPro" id="IPR008271">
    <property type="entry name" value="Ser/Thr_kinase_AS"/>
</dbReference>
<sequence length="766" mass="87385">MHMISCLILMIGAFFVGSIKTENPILLFVTPPRETEETINQHRSFQTPQVDHHYRQHDPELQHHLQQRSHHQQLQYLYERHHQQLQSHIHEHHHTQIEWRSESFFAGDELSGEFYMHNIETSYHHIAGVPIQHHQASSCNSVDDSSVLMGMPPDLTEPTCEANSDQVPKFEHNNNKPSQNSNVESFPLTPQHYHYESSLMTAIRHYWREISGLCLASAIFLNWLFVVVKRRFIASGFTRHIAEVAAGEKQATERHASLSLASAPKGYSKDTLNSSAHDSAFEETASPFSLDDVDTTTSESSSSSRPRSISSSPNSPNTSSQLNSSLISSSCTSDYVSRYSSDFDSIQRLGRGGFGIVFEAKNKIDDCHYAVKRICLPLEKEARERVMREVRALAKLDHAGIVRYYNAWLEAPPNEWLKQHDAQLGIVHTRDGLSFPSTDGIYDKNELNPNTNGDICDKFGESGDISLSEFFDDKSHFNNKRRLNGYRSNCLKGNSSSPSLDIVFEGSGSIRLETENGTEEAENGVEKSEELKVDPGLHLEKVYLYIQMQLCRKDTLKDWLRTNCENRDKTTIFDFFYQIVDAVEYVHSQDLIHRDLKPSNIFFSLDGTLKIGDFGLCRAKTSACVGSSLDLKEYSADFSEAVHTEQVGTQLYMSPEQLNGLSYNHKVDIFAMGLILLELLVPFKTQMQRVNVLLKARNNMFSREFKKEHPDEHDLMRQLLDRRPYKRPTATAIKQHELLANAQLSQPVIERIYHRRRTISSNSSTE</sequence>
<protein>
    <recommendedName>
        <fullName evidence="1">non-specific serine/threonine protein kinase</fullName>
        <ecNumber evidence="1">2.7.11.1</ecNumber>
    </recommendedName>
</protein>
<dbReference type="Gene3D" id="3.30.200.20">
    <property type="entry name" value="Phosphorylase Kinase, domain 1"/>
    <property type="match status" value="1"/>
</dbReference>
<proteinExistence type="inferred from homology"/>
<feature type="binding site" evidence="9">
    <location>
        <position position="372"/>
    </location>
    <ligand>
        <name>ATP</name>
        <dbReference type="ChEBI" id="CHEBI:30616"/>
    </ligand>
</feature>
<dbReference type="InterPro" id="IPR011009">
    <property type="entry name" value="Kinase-like_dom_sf"/>
</dbReference>
<dbReference type="PROSITE" id="PS50011">
    <property type="entry name" value="PROTEIN_KINASE_DOM"/>
    <property type="match status" value="1"/>
</dbReference>
<evidence type="ECO:0000256" key="2">
    <source>
        <dbReference type="ARBA" id="ARBA00022527"/>
    </source>
</evidence>
<dbReference type="PROSITE" id="PS00108">
    <property type="entry name" value="PROTEIN_KINASE_ST"/>
    <property type="match status" value="1"/>
</dbReference>
<dbReference type="GO" id="GO:0005524">
    <property type="term" value="F:ATP binding"/>
    <property type="evidence" value="ECO:0007669"/>
    <property type="project" value="UniProtKB-UniRule"/>
</dbReference>
<dbReference type="InterPro" id="IPR017441">
    <property type="entry name" value="Protein_kinase_ATP_BS"/>
</dbReference>
<dbReference type="InterPro" id="IPR000719">
    <property type="entry name" value="Prot_kinase_dom"/>
</dbReference>
<keyword evidence="11" id="KW-0732">Signal</keyword>
<organism evidence="13">
    <name type="scientific">Aceria tosichella</name>
    <name type="common">wheat curl mite</name>
    <dbReference type="NCBI Taxonomy" id="561515"/>
    <lineage>
        <taxon>Eukaryota</taxon>
        <taxon>Metazoa</taxon>
        <taxon>Ecdysozoa</taxon>
        <taxon>Arthropoda</taxon>
        <taxon>Chelicerata</taxon>
        <taxon>Arachnida</taxon>
        <taxon>Acari</taxon>
        <taxon>Acariformes</taxon>
        <taxon>Trombidiformes</taxon>
        <taxon>Prostigmata</taxon>
        <taxon>Eupodina</taxon>
        <taxon>Eriophyoidea</taxon>
        <taxon>Eriophyidae</taxon>
        <taxon>Eriophyinae</taxon>
        <taxon>Aceriini</taxon>
        <taxon>Aceria</taxon>
    </lineage>
</organism>
<keyword evidence="13" id="KW-0396">Initiation factor</keyword>
<dbReference type="FunFam" id="1.10.510.10:FF:000251">
    <property type="entry name" value="eukaryotic translation initiation factor 2-alpha kinase 3"/>
    <property type="match status" value="1"/>
</dbReference>
<evidence type="ECO:0000256" key="9">
    <source>
        <dbReference type="PROSITE-ProRule" id="PRU10141"/>
    </source>
</evidence>
<dbReference type="PANTHER" id="PTHR11042">
    <property type="entry name" value="EUKARYOTIC TRANSLATION INITIATION FACTOR 2-ALPHA KINASE EIF2-ALPHA KINASE -RELATED"/>
    <property type="match status" value="1"/>
</dbReference>
<dbReference type="PANTHER" id="PTHR11042:SF91">
    <property type="entry name" value="EUKARYOTIC TRANSLATION INITIATION FACTOR 2-ALPHA KINASE"/>
    <property type="match status" value="1"/>
</dbReference>
<evidence type="ECO:0000313" key="13">
    <source>
        <dbReference type="EMBL" id="MDE51152.1"/>
    </source>
</evidence>
<comment type="similarity">
    <text evidence="8">Belongs to the protein kinase superfamily. Ser/Thr protein kinase family. GCN2 subfamily.</text>
</comment>
<feature type="domain" description="Protein kinase" evidence="12">
    <location>
        <begin position="343"/>
        <end position="739"/>
    </location>
</feature>
<keyword evidence="5 9" id="KW-0547">Nucleotide-binding</keyword>
<keyword evidence="6 13" id="KW-0418">Kinase</keyword>
<accession>A0A6G1SMF2</accession>
<feature type="region of interest" description="Disordered" evidence="10">
    <location>
        <begin position="290"/>
        <end position="325"/>
    </location>
</feature>
<dbReference type="GO" id="GO:0003743">
    <property type="term" value="F:translation initiation factor activity"/>
    <property type="evidence" value="ECO:0007669"/>
    <property type="project" value="UniProtKB-KW"/>
</dbReference>
<keyword evidence="4" id="KW-0808">Transferase</keyword>
<dbReference type="SMART" id="SM00220">
    <property type="entry name" value="S_TKc"/>
    <property type="match status" value="1"/>
</dbReference>
<feature type="chain" id="PRO_5026248115" description="non-specific serine/threonine protein kinase" evidence="11">
    <location>
        <begin position="22"/>
        <end position="766"/>
    </location>
</feature>
<name>A0A6G1SMF2_9ACAR</name>
<dbReference type="EMBL" id="GGYP01006381">
    <property type="protein sequence ID" value="MDE51152.1"/>
    <property type="molecule type" value="Transcribed_RNA"/>
</dbReference>
<evidence type="ECO:0000256" key="8">
    <source>
        <dbReference type="ARBA" id="ARBA00037982"/>
    </source>
</evidence>
<dbReference type="EC" id="2.7.11.1" evidence="1"/>
<dbReference type="GO" id="GO:0005737">
    <property type="term" value="C:cytoplasm"/>
    <property type="evidence" value="ECO:0007669"/>
    <property type="project" value="TreeGrafter"/>
</dbReference>
<keyword evidence="7 9" id="KW-0067">ATP-binding</keyword>
<dbReference type="SUPFAM" id="SSF56112">
    <property type="entry name" value="Protein kinase-like (PK-like)"/>
    <property type="match status" value="1"/>
</dbReference>
<dbReference type="AlphaFoldDB" id="A0A6G1SMF2"/>
<evidence type="ECO:0000256" key="11">
    <source>
        <dbReference type="SAM" id="SignalP"/>
    </source>
</evidence>
<keyword evidence="2" id="KW-0723">Serine/threonine-protein kinase</keyword>
<evidence type="ECO:0000256" key="5">
    <source>
        <dbReference type="ARBA" id="ARBA00022741"/>
    </source>
</evidence>
<evidence type="ECO:0000256" key="10">
    <source>
        <dbReference type="SAM" id="MobiDB-lite"/>
    </source>
</evidence>
<dbReference type="GO" id="GO:0005634">
    <property type="term" value="C:nucleus"/>
    <property type="evidence" value="ECO:0007669"/>
    <property type="project" value="TreeGrafter"/>
</dbReference>
<keyword evidence="13" id="KW-0648">Protein biosynthesis</keyword>
<dbReference type="InterPro" id="IPR050339">
    <property type="entry name" value="CC_SR_Kinase"/>
</dbReference>
<dbReference type="Pfam" id="PF00069">
    <property type="entry name" value="Pkinase"/>
    <property type="match status" value="2"/>
</dbReference>
<feature type="compositionally biased region" description="Low complexity" evidence="10">
    <location>
        <begin position="295"/>
        <end position="325"/>
    </location>
</feature>
<keyword evidence="3" id="KW-0597">Phosphoprotein</keyword>
<evidence type="ECO:0000259" key="12">
    <source>
        <dbReference type="PROSITE" id="PS50011"/>
    </source>
</evidence>